<comment type="subcellular location">
    <subcellularLocation>
        <location evidence="2">Cell membrane</location>
        <topology evidence="2">Multi-pass membrane protein</topology>
    </subcellularLocation>
</comment>
<evidence type="ECO:0000256" key="5">
    <source>
        <dbReference type="ARBA" id="ARBA00022676"/>
    </source>
</evidence>
<evidence type="ECO:0000259" key="14">
    <source>
        <dbReference type="Pfam" id="PF17689"/>
    </source>
</evidence>
<keyword evidence="5 15" id="KW-0328">Glycosyltransferase</keyword>
<feature type="transmembrane region" description="Helical" evidence="11">
    <location>
        <begin position="382"/>
        <end position="408"/>
    </location>
</feature>
<dbReference type="Gene3D" id="2.60.120.610">
    <property type="entry name" value="arabinofuranosyltransferase like domain"/>
    <property type="match status" value="1"/>
</dbReference>
<name>A0A839Q5I1_MYCIR</name>
<dbReference type="InterPro" id="IPR007680">
    <property type="entry name" value="Arabino_trans_central"/>
</dbReference>
<comment type="caution">
    <text evidence="15">The sequence shown here is derived from an EMBL/GenBank/DDBJ whole genome shotgun (WGS) entry which is preliminary data.</text>
</comment>
<reference evidence="15 16" key="1">
    <citation type="submission" date="2020-08" db="EMBL/GenBank/DDBJ databases">
        <title>The Agave Microbiome: Exploring the role of microbial communities in plant adaptations to desert environments.</title>
        <authorList>
            <person name="Partida-Martinez L.P."/>
        </authorList>
    </citation>
    <scope>NUCLEOTIDE SEQUENCE [LARGE SCALE GENOMIC DNA]</scope>
    <source>
        <strain evidence="15 16">AT2.18</strain>
    </source>
</reference>
<dbReference type="Pfam" id="PF14896">
    <property type="entry name" value="Arabino_trans_C"/>
    <property type="match status" value="1"/>
</dbReference>
<dbReference type="Pfam" id="PF04602">
    <property type="entry name" value="Arabinose_trans"/>
    <property type="match status" value="1"/>
</dbReference>
<gene>
    <name evidence="15" type="ORF">FHR72_000959</name>
</gene>
<keyword evidence="8 11" id="KW-1133">Transmembrane helix</keyword>
<feature type="transmembrane region" description="Helical" evidence="11">
    <location>
        <begin position="617"/>
        <end position="635"/>
    </location>
</feature>
<evidence type="ECO:0000313" key="15">
    <source>
        <dbReference type="EMBL" id="MBB2989496.1"/>
    </source>
</evidence>
<dbReference type="InterPro" id="IPR042486">
    <property type="entry name" value="Arabino_trans_C_2"/>
</dbReference>
<feature type="transmembrane region" description="Helical" evidence="11">
    <location>
        <begin position="647"/>
        <end position="672"/>
    </location>
</feature>
<evidence type="ECO:0000256" key="4">
    <source>
        <dbReference type="ARBA" id="ARBA00022475"/>
    </source>
</evidence>
<feature type="domain" description="Arabinofuranosyltransferase central" evidence="12">
    <location>
        <begin position="182"/>
        <end position="629"/>
    </location>
</feature>
<feature type="transmembrane region" description="Helical" evidence="11">
    <location>
        <begin position="487"/>
        <end position="504"/>
    </location>
</feature>
<feature type="transmembrane region" description="Helical" evidence="11">
    <location>
        <begin position="420"/>
        <end position="440"/>
    </location>
</feature>
<keyword evidence="10" id="KW-0961">Cell wall biogenesis/degradation</keyword>
<evidence type="ECO:0000256" key="9">
    <source>
        <dbReference type="ARBA" id="ARBA00023136"/>
    </source>
</evidence>
<dbReference type="GO" id="GO:0071766">
    <property type="term" value="P:Actinobacterium-type cell wall biogenesis"/>
    <property type="evidence" value="ECO:0007669"/>
    <property type="project" value="InterPro"/>
</dbReference>
<feature type="transmembrane region" description="Helical" evidence="11">
    <location>
        <begin position="572"/>
        <end position="597"/>
    </location>
</feature>
<feature type="transmembrane region" description="Helical" evidence="11">
    <location>
        <begin position="539"/>
        <end position="560"/>
    </location>
</feature>
<evidence type="ECO:0000256" key="1">
    <source>
        <dbReference type="ARBA" id="ARBA00003001"/>
    </source>
</evidence>
<sequence>MRTATSRRHTWIALLVGLTGVLTALALPFAPVLTETTTLTWPAPGRPATSSTTLLAPDIPAALTVSIPCSVLRAGATRPAPTTLFATAPQDTGLTITASRGQVRLRLGDREEQLDIPAAPRDCQVRVDSATDGVTILEADGRVTLWAGAPAPRVAGFHTDLGAGQTSGLSATVVVSGPFATTPTVLKGALVVIQLFAAGVALLLLFRGRAPPVRRARPWRWRWRWRRAWWIDVAVAATLAGWAVIGPLAVDDGWATMIARNVAATGNPGNYYRWWDAAEVPFAFSQQLLAPLTQLSIAPLWLRLPGTLAALATWFVVSRGVLGGALPGVATTARVRTVAAAFFLAAWLPFNLGTRPESYVALGVAASLALAWRARDGADLGLLALVAALTVPVSPNGVLVVAPMIVLAPRLIRAARRTGSGAVTAALVSCVGAVGLTVIFGDQTWDSLVTATDWHTTFGPALPWYEEPTRYEHLLQPDQQGSFAKRLPVLIGVALLPIVGALTLRRADRDRIGLAALRMGAVVVVALLLLAAGPSKWSYHLGALAGVFTSFSTLSVVLLVRRARAPDRRVAMVGVAGSALLAATAALAFAGPNAWWLPAVYDLPWATGPIRPAGVPLDSPLLWAGVLAAGGLTVLPARRFRRAQVCALSPAVVTVVAVGISLCVLAGTFAAAPLRRSAGSLALINAERLTGTRVCGLADDIELLPDGPILAAAEPGGGSSGFTGQGGYLPIAPPPDPPGTGASTFVWGSRTPDAQTTGEITTQWFTLPPLSTESGVALSVSGRTSGANVLELEFGRFDGAGVEVLGAVAPVDRPAVDEDPAHPLWRSVGVDAVDAPAGADRVRVRAVDGRTDDAGWLAFTGPRLRTIVPLNSFLAGNGPVLVSWPQAFLFPCVHDIPTVSAGVAQTPQTVIDSPRPWLTEDRDEDVGGVFAGLDAFVPLNEIPSRLAGHPEVDWGSVKVRGDTAAPDAYARSTTREKVWGIGASRGPRPGA</sequence>
<dbReference type="GO" id="GO:0005886">
    <property type="term" value="C:plasma membrane"/>
    <property type="evidence" value="ECO:0007669"/>
    <property type="project" value="UniProtKB-SubCell"/>
</dbReference>
<evidence type="ECO:0000256" key="2">
    <source>
        <dbReference type="ARBA" id="ARBA00004651"/>
    </source>
</evidence>
<evidence type="ECO:0000256" key="8">
    <source>
        <dbReference type="ARBA" id="ARBA00022989"/>
    </source>
</evidence>
<dbReference type="AlphaFoldDB" id="A0A839Q5I1"/>
<evidence type="ECO:0000256" key="11">
    <source>
        <dbReference type="SAM" id="Phobius"/>
    </source>
</evidence>
<evidence type="ECO:0000256" key="7">
    <source>
        <dbReference type="ARBA" id="ARBA00022692"/>
    </source>
</evidence>
<dbReference type="GO" id="GO:0052636">
    <property type="term" value="F:arabinosyltransferase activity"/>
    <property type="evidence" value="ECO:0007669"/>
    <property type="project" value="InterPro"/>
</dbReference>
<dbReference type="InterPro" id="IPR027451">
    <property type="entry name" value="EmbABC_dom1"/>
</dbReference>
<dbReference type="Pfam" id="PF17689">
    <property type="entry name" value="Arabino_trans_N"/>
    <property type="match status" value="1"/>
</dbReference>
<keyword evidence="4" id="KW-1003">Cell membrane</keyword>
<comment type="similarity">
    <text evidence="3">Belongs to the emb family.</text>
</comment>
<organism evidence="15 16">
    <name type="scientific">Mycolicibacterium iranicum</name>
    <name type="common">Mycobacterium iranicum</name>
    <dbReference type="NCBI Taxonomy" id="912594"/>
    <lineage>
        <taxon>Bacteria</taxon>
        <taxon>Bacillati</taxon>
        <taxon>Actinomycetota</taxon>
        <taxon>Actinomycetes</taxon>
        <taxon>Mycobacteriales</taxon>
        <taxon>Mycobacteriaceae</taxon>
        <taxon>Mycolicibacterium</taxon>
    </lineage>
</organism>
<dbReference type="EMBL" id="JACHVU010000002">
    <property type="protein sequence ID" value="MBB2989496.1"/>
    <property type="molecule type" value="Genomic_DNA"/>
</dbReference>
<evidence type="ECO:0000256" key="6">
    <source>
        <dbReference type="ARBA" id="ARBA00022679"/>
    </source>
</evidence>
<feature type="transmembrane region" description="Helical" evidence="11">
    <location>
        <begin position="185"/>
        <end position="206"/>
    </location>
</feature>
<evidence type="ECO:0000256" key="3">
    <source>
        <dbReference type="ARBA" id="ARBA00008195"/>
    </source>
</evidence>
<keyword evidence="16" id="KW-1185">Reference proteome</keyword>
<feature type="domain" description="Arabinosyltransferase C-terminal" evidence="13">
    <location>
        <begin position="743"/>
        <end position="965"/>
    </location>
</feature>
<feature type="transmembrane region" description="Helical" evidence="11">
    <location>
        <begin position="300"/>
        <end position="321"/>
    </location>
</feature>
<feature type="domain" description="Arabinosyltransferas concanavalin like" evidence="14">
    <location>
        <begin position="35"/>
        <end position="175"/>
    </location>
</feature>
<dbReference type="Gene3D" id="2.60.120.940">
    <property type="entry name" value="EmbC, C-terminal domain, subdomain 2"/>
    <property type="match status" value="1"/>
</dbReference>
<accession>A0A839Q5I1</accession>
<keyword evidence="7 11" id="KW-0812">Transmembrane</keyword>
<keyword evidence="9 11" id="KW-0472">Membrane</keyword>
<keyword evidence="6 15" id="KW-0808">Transferase</keyword>
<dbReference type="Proteomes" id="UP000550501">
    <property type="component" value="Unassembled WGS sequence"/>
</dbReference>
<evidence type="ECO:0000256" key="10">
    <source>
        <dbReference type="ARBA" id="ARBA00023316"/>
    </source>
</evidence>
<feature type="transmembrane region" description="Helical" evidence="11">
    <location>
        <begin position="333"/>
        <end position="350"/>
    </location>
</feature>
<protein>
    <submittedName>
        <fullName evidence="15">Arabinosyltransferase C</fullName>
        <ecNumber evidence="15">2.4.2.-</ecNumber>
    </submittedName>
</protein>
<feature type="transmembrane region" description="Helical" evidence="11">
    <location>
        <begin position="227"/>
        <end position="250"/>
    </location>
</feature>
<evidence type="ECO:0000259" key="13">
    <source>
        <dbReference type="Pfam" id="PF14896"/>
    </source>
</evidence>
<feature type="transmembrane region" description="Helical" evidence="11">
    <location>
        <begin position="516"/>
        <end position="533"/>
    </location>
</feature>
<dbReference type="EC" id="2.4.2.-" evidence="15"/>
<evidence type="ECO:0000313" key="16">
    <source>
        <dbReference type="Proteomes" id="UP000550501"/>
    </source>
</evidence>
<dbReference type="InterPro" id="IPR040920">
    <property type="entry name" value="Arabino_trans_N"/>
</dbReference>
<dbReference type="GO" id="GO:0071555">
    <property type="term" value="P:cell wall organization"/>
    <property type="evidence" value="ECO:0007669"/>
    <property type="project" value="UniProtKB-KW"/>
</dbReference>
<comment type="function">
    <text evidence="1">Arabinosyl transferase responsible for the polymerization of arabinose into the arabinan of arabinogalactan.</text>
</comment>
<dbReference type="InterPro" id="IPR032731">
    <property type="entry name" value="Arabino_trans_C"/>
</dbReference>
<evidence type="ECO:0000259" key="12">
    <source>
        <dbReference type="Pfam" id="PF04602"/>
    </source>
</evidence>
<proteinExistence type="inferred from homology"/>